<dbReference type="Proteomes" id="UP001143910">
    <property type="component" value="Unassembled WGS sequence"/>
</dbReference>
<evidence type="ECO:0000313" key="2">
    <source>
        <dbReference type="Proteomes" id="UP001143910"/>
    </source>
</evidence>
<dbReference type="EMBL" id="JANJQO010002398">
    <property type="protein sequence ID" value="KAJ2967113.1"/>
    <property type="molecule type" value="Genomic_DNA"/>
</dbReference>
<reference evidence="1" key="1">
    <citation type="submission" date="2022-08" db="EMBL/GenBank/DDBJ databases">
        <title>Genome Sequence of Lecanicillium fungicola.</title>
        <authorList>
            <person name="Buettner E."/>
        </authorList>
    </citation>
    <scope>NUCLEOTIDE SEQUENCE</scope>
    <source>
        <strain evidence="1">Babe33</strain>
    </source>
</reference>
<comment type="caution">
    <text evidence="1">The sequence shown here is derived from an EMBL/GenBank/DDBJ whole genome shotgun (WGS) entry which is preliminary data.</text>
</comment>
<name>A0ACC1MLK6_9HYPO</name>
<protein>
    <submittedName>
        <fullName evidence="1">Uncharacterized protein</fullName>
    </submittedName>
</protein>
<sequence>MTEELLREKVFEGMHEAHEAVLGPLNELDSYLSRVAANLSGPELVAILDALHPPLESHFNDEVQRIASFATHRNAPEPGSTEEK</sequence>
<organism evidence="1 2">
    <name type="scientific">Zarea fungicola</name>
    <dbReference type="NCBI Taxonomy" id="93591"/>
    <lineage>
        <taxon>Eukaryota</taxon>
        <taxon>Fungi</taxon>
        <taxon>Dikarya</taxon>
        <taxon>Ascomycota</taxon>
        <taxon>Pezizomycotina</taxon>
        <taxon>Sordariomycetes</taxon>
        <taxon>Hypocreomycetidae</taxon>
        <taxon>Hypocreales</taxon>
        <taxon>Cordycipitaceae</taxon>
        <taxon>Zarea</taxon>
    </lineage>
</organism>
<proteinExistence type="predicted"/>
<accession>A0ACC1MLK6</accession>
<gene>
    <name evidence="1" type="ORF">NQ176_g9826</name>
</gene>
<evidence type="ECO:0000313" key="1">
    <source>
        <dbReference type="EMBL" id="KAJ2967113.1"/>
    </source>
</evidence>
<keyword evidence="2" id="KW-1185">Reference proteome</keyword>